<dbReference type="Gene3D" id="1.10.10.60">
    <property type="entry name" value="Homeodomain-like"/>
    <property type="match status" value="1"/>
</dbReference>
<dbReference type="EMBL" id="SHAG01000020">
    <property type="protein sequence ID" value="RZO75977.1"/>
    <property type="molecule type" value="Genomic_DNA"/>
</dbReference>
<comment type="caution">
    <text evidence="4">The sequence shown here is derived from an EMBL/GenBank/DDBJ whole genome shotgun (WGS) entry which is preliminary data.</text>
</comment>
<dbReference type="Gene3D" id="1.10.357.10">
    <property type="entry name" value="Tetracycline Repressor, domain 2"/>
    <property type="match status" value="1"/>
</dbReference>
<sequence>MAIASLPSKTGQIRKENEILILAAAEQEFADRGFDGAVMGKIAKRAGLARANIYYYFNSREQLYWRLLKDIVAKWNESFPDINREDDPANILAAYIKAKVKFSLQNPAASKIFAGEILRGAPIIGEYLEDLYGNWLRGRVDVIEAWIQAGKMDRIDPHHLIFMIWSTTQHYADFDFQVKAALGKDKYTEEDFHKITSTLTHIILKGCGIKPLEDAAV</sequence>
<evidence type="ECO:0000313" key="4">
    <source>
        <dbReference type="EMBL" id="RZO75977.1"/>
    </source>
</evidence>
<dbReference type="InterPro" id="IPR013573">
    <property type="entry name" value="Tscrpt_reg_YcdC_C"/>
</dbReference>
<dbReference type="Pfam" id="PF00440">
    <property type="entry name" value="TetR_N"/>
    <property type="match status" value="1"/>
</dbReference>
<keyword evidence="1 2" id="KW-0238">DNA-binding</keyword>
<name>A0A520S0I7_9GAMM</name>
<reference evidence="4 5" key="1">
    <citation type="submission" date="2019-02" db="EMBL/GenBank/DDBJ databases">
        <title>Prokaryotic population dynamics and viral predation in marine succession experiment using metagenomics: the confinement effect.</title>
        <authorList>
            <person name="Haro-Moreno J.M."/>
            <person name="Rodriguez-Valera F."/>
            <person name="Lopez-Perez M."/>
        </authorList>
    </citation>
    <scope>NUCLEOTIDE SEQUENCE [LARGE SCALE GENOMIC DNA]</scope>
    <source>
        <strain evidence="4">MED-G157</strain>
    </source>
</reference>
<organism evidence="4 5">
    <name type="scientific">OM182 bacterium</name>
    <dbReference type="NCBI Taxonomy" id="2510334"/>
    <lineage>
        <taxon>Bacteria</taxon>
        <taxon>Pseudomonadati</taxon>
        <taxon>Pseudomonadota</taxon>
        <taxon>Gammaproteobacteria</taxon>
        <taxon>OMG group</taxon>
        <taxon>OM182 clade</taxon>
    </lineage>
</organism>
<dbReference type="InterPro" id="IPR009057">
    <property type="entry name" value="Homeodomain-like_sf"/>
</dbReference>
<dbReference type="PROSITE" id="PS50977">
    <property type="entry name" value="HTH_TETR_2"/>
    <property type="match status" value="1"/>
</dbReference>
<gene>
    <name evidence="4" type="ORF">EVA68_05535</name>
</gene>
<dbReference type="InterPro" id="IPR036271">
    <property type="entry name" value="Tet_transcr_reg_TetR-rel_C_sf"/>
</dbReference>
<feature type="domain" description="HTH tetR-type" evidence="3">
    <location>
        <begin position="15"/>
        <end position="75"/>
    </location>
</feature>
<feature type="DNA-binding region" description="H-T-H motif" evidence="2">
    <location>
        <begin position="38"/>
        <end position="57"/>
    </location>
</feature>
<evidence type="ECO:0000256" key="2">
    <source>
        <dbReference type="PROSITE-ProRule" id="PRU00335"/>
    </source>
</evidence>
<dbReference type="Proteomes" id="UP000316199">
    <property type="component" value="Unassembled WGS sequence"/>
</dbReference>
<dbReference type="SUPFAM" id="SSF48498">
    <property type="entry name" value="Tetracyclin repressor-like, C-terminal domain"/>
    <property type="match status" value="1"/>
</dbReference>
<accession>A0A520S0I7</accession>
<dbReference type="GO" id="GO:0045892">
    <property type="term" value="P:negative regulation of DNA-templated transcription"/>
    <property type="evidence" value="ECO:0007669"/>
    <property type="project" value="InterPro"/>
</dbReference>
<dbReference type="PRINTS" id="PR00455">
    <property type="entry name" value="HTHTETR"/>
</dbReference>
<dbReference type="GO" id="GO:0003677">
    <property type="term" value="F:DNA binding"/>
    <property type="evidence" value="ECO:0007669"/>
    <property type="project" value="UniProtKB-UniRule"/>
</dbReference>
<evidence type="ECO:0000256" key="1">
    <source>
        <dbReference type="ARBA" id="ARBA00023125"/>
    </source>
</evidence>
<dbReference type="Pfam" id="PF08362">
    <property type="entry name" value="TetR_C_3"/>
    <property type="match status" value="1"/>
</dbReference>
<dbReference type="SUPFAM" id="SSF46689">
    <property type="entry name" value="Homeodomain-like"/>
    <property type="match status" value="1"/>
</dbReference>
<proteinExistence type="predicted"/>
<evidence type="ECO:0000259" key="3">
    <source>
        <dbReference type="PROSITE" id="PS50977"/>
    </source>
</evidence>
<dbReference type="InterPro" id="IPR001647">
    <property type="entry name" value="HTH_TetR"/>
</dbReference>
<evidence type="ECO:0000313" key="5">
    <source>
        <dbReference type="Proteomes" id="UP000316199"/>
    </source>
</evidence>
<dbReference type="PANTHER" id="PTHR30328:SF54">
    <property type="entry name" value="HTH-TYPE TRANSCRIPTIONAL REPRESSOR SCO4008"/>
    <property type="match status" value="1"/>
</dbReference>
<dbReference type="AlphaFoldDB" id="A0A520S0I7"/>
<dbReference type="PANTHER" id="PTHR30328">
    <property type="entry name" value="TRANSCRIPTIONAL REPRESSOR"/>
    <property type="match status" value="1"/>
</dbReference>
<dbReference type="InterPro" id="IPR050109">
    <property type="entry name" value="HTH-type_TetR-like_transc_reg"/>
</dbReference>
<protein>
    <submittedName>
        <fullName evidence="4">TetR/AcrR family transcriptional regulator</fullName>
    </submittedName>
</protein>